<keyword evidence="3" id="KW-1185">Reference proteome</keyword>
<dbReference type="GO" id="GO:0005524">
    <property type="term" value="F:ATP binding"/>
    <property type="evidence" value="ECO:0007669"/>
    <property type="project" value="InterPro"/>
</dbReference>
<sequence>MMDDEAGQLSMLLAFRAENTYSFYDELDFSLEATAQAEKGVPRTVQWHQKGGRPLRVLPAAGVFGANASGKTNLLKALSDLREHVLFSFRSGDPSGGIRRPSFRLTPEAAEKTTRYEVDVVLNGVRHEYGVAMNDQYVLHEWAYRYPHGRAALLFERRHGKPVDLPVGKRSIGRAIERIARPNSLFLSAAAAGNHPDLLPIYEWFGQNLMLAEASSRQARWAFTAQLLREDSSREQVLALLRAADLGIADVKIRPPDPKVMERVRRAALILAGREDDAEGFPDIELTELGLVLSHQGAKEDVEFNVSEESLGTLVWLGLVGPVFDALRSGSVLLVDELESSLHPILAARVIGLFQDSEANPKGAQLIFSSHAPTLLGNASHARPLGRDQIWFTEKLTDGRSRLYPLSDLSPRQEEAIGKRYLSGRYGATPIVSHEEFVEVARLIATGSRR</sequence>
<feature type="domain" description="ATPase AAA-type core" evidence="1">
    <location>
        <begin position="62"/>
        <end position="376"/>
    </location>
</feature>
<evidence type="ECO:0000259" key="1">
    <source>
        <dbReference type="Pfam" id="PF13304"/>
    </source>
</evidence>
<name>A0A7X0NN13_9ACTN</name>
<dbReference type="Pfam" id="PF13304">
    <property type="entry name" value="AAA_21"/>
    <property type="match status" value="1"/>
</dbReference>
<protein>
    <recommendedName>
        <fullName evidence="1">ATPase AAA-type core domain-containing protein</fullName>
    </recommendedName>
</protein>
<dbReference type="PANTHER" id="PTHR40396">
    <property type="entry name" value="ATPASE-LIKE PROTEIN"/>
    <property type="match status" value="1"/>
</dbReference>
<dbReference type="EMBL" id="JACHMI010000001">
    <property type="protein sequence ID" value="MBB6546459.1"/>
    <property type="molecule type" value="Genomic_DNA"/>
</dbReference>
<dbReference type="InterPro" id="IPR003959">
    <property type="entry name" value="ATPase_AAA_core"/>
</dbReference>
<dbReference type="RefSeq" id="WP_185101216.1">
    <property type="nucleotide sequence ID" value="NZ_BAAAXY010000004.1"/>
</dbReference>
<dbReference type="AlphaFoldDB" id="A0A7X0NN13"/>
<dbReference type="InterPro" id="IPR027417">
    <property type="entry name" value="P-loop_NTPase"/>
</dbReference>
<dbReference type="PANTHER" id="PTHR40396:SF1">
    <property type="entry name" value="ATPASE AAA-TYPE CORE DOMAIN-CONTAINING PROTEIN"/>
    <property type="match status" value="1"/>
</dbReference>
<evidence type="ECO:0000313" key="2">
    <source>
        <dbReference type="EMBL" id="MBB6546459.1"/>
    </source>
</evidence>
<comment type="caution">
    <text evidence="2">The sequence shown here is derived from an EMBL/GenBank/DDBJ whole genome shotgun (WGS) entry which is preliminary data.</text>
</comment>
<evidence type="ECO:0000313" key="3">
    <source>
        <dbReference type="Proteomes" id="UP000565579"/>
    </source>
</evidence>
<accession>A0A7X0NN13</accession>
<gene>
    <name evidence="2" type="ORF">HD593_001254</name>
</gene>
<reference evidence="2 3" key="1">
    <citation type="submission" date="2020-08" db="EMBL/GenBank/DDBJ databases">
        <title>Sequencing the genomes of 1000 actinobacteria strains.</title>
        <authorList>
            <person name="Klenk H.-P."/>
        </authorList>
    </citation>
    <scope>NUCLEOTIDE SEQUENCE [LARGE SCALE GENOMIC DNA]</scope>
    <source>
        <strain evidence="2 3">DSM 43768</strain>
    </source>
</reference>
<organism evidence="2 3">
    <name type="scientific">Nonomuraea rubra</name>
    <dbReference type="NCBI Taxonomy" id="46180"/>
    <lineage>
        <taxon>Bacteria</taxon>
        <taxon>Bacillati</taxon>
        <taxon>Actinomycetota</taxon>
        <taxon>Actinomycetes</taxon>
        <taxon>Streptosporangiales</taxon>
        <taxon>Streptosporangiaceae</taxon>
        <taxon>Nonomuraea</taxon>
    </lineage>
</organism>
<proteinExistence type="predicted"/>
<dbReference type="SUPFAM" id="SSF52540">
    <property type="entry name" value="P-loop containing nucleoside triphosphate hydrolases"/>
    <property type="match status" value="1"/>
</dbReference>
<dbReference type="Proteomes" id="UP000565579">
    <property type="component" value="Unassembled WGS sequence"/>
</dbReference>
<dbReference type="GO" id="GO:0016887">
    <property type="term" value="F:ATP hydrolysis activity"/>
    <property type="evidence" value="ECO:0007669"/>
    <property type="project" value="InterPro"/>
</dbReference>